<evidence type="ECO:0000313" key="2">
    <source>
        <dbReference type="Proteomes" id="UP001201161"/>
    </source>
</evidence>
<dbReference type="RefSeq" id="WP_236401871.1">
    <property type="nucleotide sequence ID" value="NZ_JAKJHZ010000007.1"/>
</dbReference>
<gene>
    <name evidence="1" type="ORF">L2K70_10920</name>
</gene>
<evidence type="ECO:0000313" key="1">
    <source>
        <dbReference type="EMBL" id="MCF6378114.1"/>
    </source>
</evidence>
<proteinExistence type="predicted"/>
<protein>
    <submittedName>
        <fullName evidence="1">Uncharacterized protein</fullName>
    </submittedName>
</protein>
<reference evidence="1 2" key="1">
    <citation type="submission" date="2022-01" db="EMBL/GenBank/DDBJ databases">
        <title>Nocardioides sp. nov., an actinomycete isolated from mining soil.</title>
        <authorList>
            <person name="Liu L."/>
        </authorList>
    </citation>
    <scope>NUCLEOTIDE SEQUENCE [LARGE SCALE GENOMIC DNA]</scope>
    <source>
        <strain evidence="1 2">KLBMP 9356</strain>
    </source>
</reference>
<keyword evidence="2" id="KW-1185">Reference proteome</keyword>
<sequence>MARDDLDEVNSLLAEFDVTMYRGEDGRYRIWGDINRIQDIVFSPCVDAFPPQARSDLDWFFAQEVDARLVRNLRDRGVTVLYDPDEKLGLEILCDGPSASDMDAAFAATYDWHRVPPDERAPS</sequence>
<dbReference type="EMBL" id="JAKJHZ010000007">
    <property type="protein sequence ID" value="MCF6378114.1"/>
    <property type="molecule type" value="Genomic_DNA"/>
</dbReference>
<comment type="caution">
    <text evidence="1">The sequence shown here is derived from an EMBL/GenBank/DDBJ whole genome shotgun (WGS) entry which is preliminary data.</text>
</comment>
<accession>A0ABS9HC87</accession>
<dbReference type="Proteomes" id="UP001201161">
    <property type="component" value="Unassembled WGS sequence"/>
</dbReference>
<organism evidence="1 2">
    <name type="scientific">Nocardioides potassii</name>
    <dbReference type="NCBI Taxonomy" id="2911371"/>
    <lineage>
        <taxon>Bacteria</taxon>
        <taxon>Bacillati</taxon>
        <taxon>Actinomycetota</taxon>
        <taxon>Actinomycetes</taxon>
        <taxon>Propionibacteriales</taxon>
        <taxon>Nocardioidaceae</taxon>
        <taxon>Nocardioides</taxon>
    </lineage>
</organism>
<name>A0ABS9HC87_9ACTN</name>